<keyword evidence="2" id="KW-1185">Reference proteome</keyword>
<sequence>MQAGQRNIHYTDLTAPGSQERLSCAGLKPYDPAKQTDFGSVVLIQDSGSVMQIRFPASV</sequence>
<name>A0A511XGR9_9PROT</name>
<evidence type="ECO:0000313" key="1">
    <source>
        <dbReference type="EMBL" id="GEN62143.1"/>
    </source>
</evidence>
<gene>
    <name evidence="1" type="ORF">AOE01nite_03670</name>
</gene>
<dbReference type="AlphaFoldDB" id="A0A511XGR9"/>
<evidence type="ECO:0000313" key="2">
    <source>
        <dbReference type="Proteomes" id="UP000321746"/>
    </source>
</evidence>
<dbReference type="Proteomes" id="UP000321746">
    <property type="component" value="Unassembled WGS sequence"/>
</dbReference>
<proteinExistence type="predicted"/>
<comment type="caution">
    <text evidence="1">The sequence shown here is derived from an EMBL/GenBank/DDBJ whole genome shotgun (WGS) entry which is preliminary data.</text>
</comment>
<protein>
    <submittedName>
        <fullName evidence="1">Uncharacterized protein</fullName>
    </submittedName>
</protein>
<organism evidence="1 2">
    <name type="scientific">Acetobacter oeni</name>
    <dbReference type="NCBI Taxonomy" id="304077"/>
    <lineage>
        <taxon>Bacteria</taxon>
        <taxon>Pseudomonadati</taxon>
        <taxon>Pseudomonadota</taxon>
        <taxon>Alphaproteobacteria</taxon>
        <taxon>Acetobacterales</taxon>
        <taxon>Acetobacteraceae</taxon>
        <taxon>Acetobacter</taxon>
    </lineage>
</organism>
<accession>A0A511XGR9</accession>
<dbReference type="EMBL" id="BJYG01000002">
    <property type="protein sequence ID" value="GEN62143.1"/>
    <property type="molecule type" value="Genomic_DNA"/>
</dbReference>
<reference evidence="1 2" key="1">
    <citation type="submission" date="2019-07" db="EMBL/GenBank/DDBJ databases">
        <title>Whole genome shotgun sequence of Acetobacter oeni NBRC 105207.</title>
        <authorList>
            <person name="Hosoyama A."/>
            <person name="Uohara A."/>
            <person name="Ohji S."/>
            <person name="Ichikawa N."/>
        </authorList>
    </citation>
    <scope>NUCLEOTIDE SEQUENCE [LARGE SCALE GENOMIC DNA]</scope>
    <source>
        <strain evidence="1 2">NBRC 105207</strain>
    </source>
</reference>